<name>A0A9W4TC89_9GLOM</name>
<gene>
    <name evidence="1" type="ORF">FWILDA_LOCUS19486</name>
</gene>
<dbReference type="Proteomes" id="UP001153678">
    <property type="component" value="Unassembled WGS sequence"/>
</dbReference>
<proteinExistence type="predicted"/>
<accession>A0A9W4TC89</accession>
<feature type="non-terminal residue" evidence="1">
    <location>
        <position position="1"/>
    </location>
</feature>
<reference evidence="1" key="1">
    <citation type="submission" date="2022-08" db="EMBL/GenBank/DDBJ databases">
        <authorList>
            <person name="Kallberg Y."/>
            <person name="Tangrot J."/>
            <person name="Rosling A."/>
        </authorList>
    </citation>
    <scope>NUCLEOTIDE SEQUENCE</scope>
    <source>
        <strain evidence="1">Wild A</strain>
    </source>
</reference>
<comment type="caution">
    <text evidence="1">The sequence shown here is derived from an EMBL/GenBank/DDBJ whole genome shotgun (WGS) entry which is preliminary data.</text>
</comment>
<evidence type="ECO:0000313" key="1">
    <source>
        <dbReference type="EMBL" id="CAI2200272.1"/>
    </source>
</evidence>
<dbReference type="AlphaFoldDB" id="A0A9W4TC89"/>
<dbReference type="EMBL" id="CAMKVN010023865">
    <property type="protein sequence ID" value="CAI2200272.1"/>
    <property type="molecule type" value="Genomic_DNA"/>
</dbReference>
<sequence>KRDTSYVRAKMLDKMDAIYPFQFFAALGDIETVFNDTSKWT</sequence>
<evidence type="ECO:0000313" key="2">
    <source>
        <dbReference type="Proteomes" id="UP001153678"/>
    </source>
</evidence>
<protein>
    <submittedName>
        <fullName evidence="1">11150_t:CDS:1</fullName>
    </submittedName>
</protein>
<organism evidence="1 2">
    <name type="scientific">Funneliformis geosporum</name>
    <dbReference type="NCBI Taxonomy" id="1117311"/>
    <lineage>
        <taxon>Eukaryota</taxon>
        <taxon>Fungi</taxon>
        <taxon>Fungi incertae sedis</taxon>
        <taxon>Mucoromycota</taxon>
        <taxon>Glomeromycotina</taxon>
        <taxon>Glomeromycetes</taxon>
        <taxon>Glomerales</taxon>
        <taxon>Glomeraceae</taxon>
        <taxon>Funneliformis</taxon>
    </lineage>
</organism>
<feature type="non-terminal residue" evidence="1">
    <location>
        <position position="41"/>
    </location>
</feature>
<keyword evidence="2" id="KW-1185">Reference proteome</keyword>